<dbReference type="Proteomes" id="UP000886520">
    <property type="component" value="Chromosome 1"/>
</dbReference>
<keyword evidence="7" id="KW-1185">Reference proteome</keyword>
<keyword evidence="3" id="KW-0862">Zinc</keyword>
<dbReference type="InterPro" id="IPR013083">
    <property type="entry name" value="Znf_RING/FYVE/PHD"/>
</dbReference>
<dbReference type="PANTHER" id="PTHR46764">
    <property type="entry name" value="E3 UBIQUITIN-PROTEIN LIGASE BAH1"/>
    <property type="match status" value="1"/>
</dbReference>
<gene>
    <name evidence="6" type="ORF">GOP47_0000703</name>
</gene>
<protein>
    <recommendedName>
        <fullName evidence="5">RING-type domain-containing protein</fullName>
    </recommendedName>
</protein>
<keyword evidence="1" id="KW-0479">Metal-binding</keyword>
<evidence type="ECO:0000313" key="6">
    <source>
        <dbReference type="EMBL" id="KAI5084534.1"/>
    </source>
</evidence>
<dbReference type="SMART" id="SM00184">
    <property type="entry name" value="RING"/>
    <property type="match status" value="1"/>
</dbReference>
<evidence type="ECO:0000256" key="2">
    <source>
        <dbReference type="ARBA" id="ARBA00022771"/>
    </source>
</evidence>
<dbReference type="Pfam" id="PF13445">
    <property type="entry name" value="zf-RING_UBOX"/>
    <property type="match status" value="1"/>
</dbReference>
<dbReference type="SUPFAM" id="SSF57850">
    <property type="entry name" value="RING/U-box"/>
    <property type="match status" value="1"/>
</dbReference>
<evidence type="ECO:0000313" key="7">
    <source>
        <dbReference type="Proteomes" id="UP000886520"/>
    </source>
</evidence>
<feature type="domain" description="RING-type" evidence="5">
    <location>
        <begin position="211"/>
        <end position="260"/>
    </location>
</feature>
<accession>A0A9D4ZQS3</accession>
<dbReference type="Gene3D" id="3.30.40.10">
    <property type="entry name" value="Zinc/RING finger domain, C3HC4 (zinc finger)"/>
    <property type="match status" value="1"/>
</dbReference>
<dbReference type="AlphaFoldDB" id="A0A9D4ZQS3"/>
<evidence type="ECO:0000256" key="4">
    <source>
        <dbReference type="PROSITE-ProRule" id="PRU00175"/>
    </source>
</evidence>
<evidence type="ECO:0000256" key="3">
    <source>
        <dbReference type="ARBA" id="ARBA00022833"/>
    </source>
</evidence>
<evidence type="ECO:0000256" key="1">
    <source>
        <dbReference type="ARBA" id="ARBA00022723"/>
    </source>
</evidence>
<comment type="caution">
    <text evidence="6">The sequence shown here is derived from an EMBL/GenBank/DDBJ whole genome shotgun (WGS) entry which is preliminary data.</text>
</comment>
<reference evidence="6" key="1">
    <citation type="submission" date="2021-01" db="EMBL/GenBank/DDBJ databases">
        <title>Adiantum capillus-veneris genome.</title>
        <authorList>
            <person name="Fang Y."/>
            <person name="Liao Q."/>
        </authorList>
    </citation>
    <scope>NUCLEOTIDE SEQUENCE</scope>
    <source>
        <strain evidence="6">H3</strain>
        <tissue evidence="6">Leaf</tissue>
    </source>
</reference>
<dbReference type="OrthoDB" id="6105938at2759"/>
<dbReference type="InterPro" id="IPR001841">
    <property type="entry name" value="Znf_RING"/>
</dbReference>
<keyword evidence="2 4" id="KW-0863">Zinc-finger</keyword>
<dbReference type="GO" id="GO:0008270">
    <property type="term" value="F:zinc ion binding"/>
    <property type="evidence" value="ECO:0007669"/>
    <property type="project" value="UniProtKB-KW"/>
</dbReference>
<dbReference type="PROSITE" id="PS50089">
    <property type="entry name" value="ZF_RING_2"/>
    <property type="match status" value="1"/>
</dbReference>
<dbReference type="InterPro" id="IPR017907">
    <property type="entry name" value="Znf_RING_CS"/>
</dbReference>
<proteinExistence type="predicted"/>
<dbReference type="InterPro" id="IPR027370">
    <property type="entry name" value="Znf-RING_euk"/>
</dbReference>
<dbReference type="PANTHER" id="PTHR46764:SF2">
    <property type="entry name" value="E3 UBIQUITIN-PROTEIN LIGASE BAH1-LIKE-RELATED"/>
    <property type="match status" value="1"/>
</dbReference>
<organism evidence="6 7">
    <name type="scientific">Adiantum capillus-veneris</name>
    <name type="common">Maidenhair fern</name>
    <dbReference type="NCBI Taxonomy" id="13818"/>
    <lineage>
        <taxon>Eukaryota</taxon>
        <taxon>Viridiplantae</taxon>
        <taxon>Streptophyta</taxon>
        <taxon>Embryophyta</taxon>
        <taxon>Tracheophyta</taxon>
        <taxon>Polypodiopsida</taxon>
        <taxon>Polypodiidae</taxon>
        <taxon>Polypodiales</taxon>
        <taxon>Pteridineae</taxon>
        <taxon>Pteridaceae</taxon>
        <taxon>Vittarioideae</taxon>
        <taxon>Adiantum</taxon>
    </lineage>
</organism>
<sequence length="317" mass="36322">MAMVEFEQTYSQYLETQPPSFPTLSYHRLHALLADCNKKSLVKCSSGCFGCDDKFFPILKKEVAAVSRYFNSRVRWLLRIHLASGITKCIFHIKSKHARDYLAMIQEGQRLVKYVSMTTLATRQLLEKYDKVHTSTEGSKFRTWLMAVHVEALQSPWLVELLALYFNLKLNKSRNIVPELCPGSTCDLQSVKPMLSCILHETLRLEVDVTCSICLDIVYEPVALKCGHIFCFKCACSAASVSTVNGFKKAKKSAKCPLCREPGVFSNAFHLRELEILINRSCKDYCKKRLRKERKERLKQKECWSYRTPGSAAYSMV</sequence>
<dbReference type="InterPro" id="IPR033326">
    <property type="entry name" value="BAH1"/>
</dbReference>
<dbReference type="PROSITE" id="PS00518">
    <property type="entry name" value="ZF_RING_1"/>
    <property type="match status" value="1"/>
</dbReference>
<dbReference type="EMBL" id="JABFUD020000001">
    <property type="protein sequence ID" value="KAI5084534.1"/>
    <property type="molecule type" value="Genomic_DNA"/>
</dbReference>
<evidence type="ECO:0000259" key="5">
    <source>
        <dbReference type="PROSITE" id="PS50089"/>
    </source>
</evidence>
<name>A0A9D4ZQS3_ADICA</name>